<proteinExistence type="inferred from homology"/>
<dbReference type="PANTHER" id="PTHR43673">
    <property type="entry name" value="NAD(P)H NITROREDUCTASE YDGI-RELATED"/>
    <property type="match status" value="1"/>
</dbReference>
<name>A0A9D1TNZ1_9BACT</name>
<gene>
    <name evidence="4" type="ORF">H9894_01485</name>
</gene>
<dbReference type="Proteomes" id="UP000886752">
    <property type="component" value="Unassembled WGS sequence"/>
</dbReference>
<protein>
    <submittedName>
        <fullName evidence="4">Nitroreductase</fullName>
    </submittedName>
</protein>
<reference evidence="4" key="1">
    <citation type="journal article" date="2021" name="PeerJ">
        <title>Extensive microbial diversity within the chicken gut microbiome revealed by metagenomics and culture.</title>
        <authorList>
            <person name="Gilroy R."/>
            <person name="Ravi A."/>
            <person name="Getino M."/>
            <person name="Pursley I."/>
            <person name="Horton D.L."/>
            <person name="Alikhan N.F."/>
            <person name="Baker D."/>
            <person name="Gharbi K."/>
            <person name="Hall N."/>
            <person name="Watson M."/>
            <person name="Adriaenssens E.M."/>
            <person name="Foster-Nyarko E."/>
            <person name="Jarju S."/>
            <person name="Secka A."/>
            <person name="Antonio M."/>
            <person name="Oren A."/>
            <person name="Chaudhuri R.R."/>
            <person name="La Ragione R."/>
            <person name="Hildebrand F."/>
            <person name="Pallen M.J."/>
        </authorList>
    </citation>
    <scope>NUCLEOTIDE SEQUENCE</scope>
    <source>
        <strain evidence="4">ChiHecec2B26-446</strain>
    </source>
</reference>
<dbReference type="GO" id="GO:0016491">
    <property type="term" value="F:oxidoreductase activity"/>
    <property type="evidence" value="ECO:0007669"/>
    <property type="project" value="UniProtKB-KW"/>
</dbReference>
<dbReference type="InterPro" id="IPR000415">
    <property type="entry name" value="Nitroreductase-like"/>
</dbReference>
<dbReference type="InterPro" id="IPR029479">
    <property type="entry name" value="Nitroreductase"/>
</dbReference>
<evidence type="ECO:0000313" key="5">
    <source>
        <dbReference type="Proteomes" id="UP000886752"/>
    </source>
</evidence>
<dbReference type="PANTHER" id="PTHR43673:SF10">
    <property type="entry name" value="NADH DEHYDROGENASE_NAD(P)H NITROREDUCTASE XCC3605-RELATED"/>
    <property type="match status" value="1"/>
</dbReference>
<reference evidence="4" key="2">
    <citation type="submission" date="2021-04" db="EMBL/GenBank/DDBJ databases">
        <authorList>
            <person name="Gilroy R."/>
        </authorList>
    </citation>
    <scope>NUCLEOTIDE SEQUENCE</scope>
    <source>
        <strain evidence="4">ChiHecec2B26-446</strain>
    </source>
</reference>
<dbReference type="SUPFAM" id="SSF55469">
    <property type="entry name" value="FMN-dependent nitroreductase-like"/>
    <property type="match status" value="1"/>
</dbReference>
<sequence>MTLEKLEKNPVLEAMATRRSIRRYKPDMVPADLVNTVMEAGLYAASGRGSQGTIILAVTDKVLRDRLSALNCRIGGWKDDFDPFYGAPVVLIVLADKSRPTALYDGSLVMGNLMLAAHALGLGSCWIHRAKEEFEGEEGKALLASLGIEGDYEGIGHCILGYADGDVPAAAPRKEGRLFHID</sequence>
<keyword evidence="2" id="KW-0560">Oxidoreductase</keyword>
<evidence type="ECO:0000313" key="4">
    <source>
        <dbReference type="EMBL" id="HIV99853.1"/>
    </source>
</evidence>
<comment type="caution">
    <text evidence="4">The sequence shown here is derived from an EMBL/GenBank/DDBJ whole genome shotgun (WGS) entry which is preliminary data.</text>
</comment>
<accession>A0A9D1TNZ1</accession>
<feature type="domain" description="Nitroreductase" evidence="3">
    <location>
        <begin position="16"/>
        <end position="68"/>
    </location>
</feature>
<evidence type="ECO:0000256" key="1">
    <source>
        <dbReference type="ARBA" id="ARBA00007118"/>
    </source>
</evidence>
<dbReference type="Gene3D" id="3.40.109.10">
    <property type="entry name" value="NADH Oxidase"/>
    <property type="match status" value="1"/>
</dbReference>
<dbReference type="AlphaFoldDB" id="A0A9D1TNZ1"/>
<feature type="domain" description="Nitroreductase" evidence="3">
    <location>
        <begin position="83"/>
        <end position="162"/>
    </location>
</feature>
<evidence type="ECO:0000256" key="2">
    <source>
        <dbReference type="ARBA" id="ARBA00023002"/>
    </source>
</evidence>
<evidence type="ECO:0000259" key="3">
    <source>
        <dbReference type="Pfam" id="PF00881"/>
    </source>
</evidence>
<dbReference type="EMBL" id="DXHV01000017">
    <property type="protein sequence ID" value="HIV99853.1"/>
    <property type="molecule type" value="Genomic_DNA"/>
</dbReference>
<comment type="similarity">
    <text evidence="1">Belongs to the nitroreductase family.</text>
</comment>
<organism evidence="4 5">
    <name type="scientific">Candidatus Desulfovibrio intestinipullorum</name>
    <dbReference type="NCBI Taxonomy" id="2838536"/>
    <lineage>
        <taxon>Bacteria</taxon>
        <taxon>Pseudomonadati</taxon>
        <taxon>Thermodesulfobacteriota</taxon>
        <taxon>Desulfovibrionia</taxon>
        <taxon>Desulfovibrionales</taxon>
        <taxon>Desulfovibrionaceae</taxon>
        <taxon>Desulfovibrio</taxon>
    </lineage>
</organism>
<dbReference type="Pfam" id="PF00881">
    <property type="entry name" value="Nitroreductase"/>
    <property type="match status" value="2"/>
</dbReference>
<dbReference type="CDD" id="cd02136">
    <property type="entry name" value="PnbA_NfnB-like"/>
    <property type="match status" value="1"/>
</dbReference>